<dbReference type="InterPro" id="IPR050203">
    <property type="entry name" value="Trp-tRNA_synthetase"/>
</dbReference>
<dbReference type="GO" id="GO:0005524">
    <property type="term" value="F:ATP binding"/>
    <property type="evidence" value="ECO:0007669"/>
    <property type="project" value="UniProtKB-UniRule"/>
</dbReference>
<dbReference type="KEGG" id="mgx:CM1_00715"/>
<dbReference type="PRINTS" id="PR01039">
    <property type="entry name" value="TRNASYNTHTRP"/>
</dbReference>
<proteinExistence type="inferred from homology"/>
<keyword evidence="4 8" id="KW-0067">ATP-binding</keyword>
<feature type="binding site" evidence="8">
    <location>
        <begin position="152"/>
        <end position="154"/>
    </location>
    <ligand>
        <name>ATP</name>
        <dbReference type="ChEBI" id="CHEBI:30616"/>
    </ligand>
</feature>
<keyword evidence="5 8" id="KW-0648">Protein biosynthesis</keyword>
<evidence type="ECO:0000256" key="1">
    <source>
        <dbReference type="ARBA" id="ARBA00005594"/>
    </source>
</evidence>
<evidence type="ECO:0000313" key="11">
    <source>
        <dbReference type="Proteomes" id="UP000005254"/>
    </source>
</evidence>
<feature type="short sequence motif" description="'KMSKS' region" evidence="8">
    <location>
        <begin position="200"/>
        <end position="204"/>
    </location>
</feature>
<keyword evidence="2 8" id="KW-0436">Ligase</keyword>
<keyword evidence="8" id="KW-0963">Cytoplasm</keyword>
<comment type="function">
    <text evidence="8">Catalyzes the attachment of tryptophan to tRNA(Trp).</text>
</comment>
<dbReference type="Gene3D" id="1.10.240.10">
    <property type="entry name" value="Tyrosyl-Transfer RNA Synthetase"/>
    <property type="match status" value="1"/>
</dbReference>
<dbReference type="RefSeq" id="WP_014894399.1">
    <property type="nucleotide sequence ID" value="NC_018497.1"/>
</dbReference>
<keyword evidence="3 8" id="KW-0547">Nucleotide-binding</keyword>
<comment type="subunit">
    <text evidence="8">Homodimer.</text>
</comment>
<feature type="short sequence motif" description="'HIGH' region" evidence="8">
    <location>
        <begin position="11"/>
        <end position="19"/>
    </location>
</feature>
<dbReference type="Pfam" id="PF00579">
    <property type="entry name" value="tRNA-synt_1b"/>
    <property type="match status" value="1"/>
</dbReference>
<name>A0ABC7ZIV3_MYCGT</name>
<dbReference type="EMBL" id="CP003772">
    <property type="protein sequence ID" value="AFQ03933.1"/>
    <property type="molecule type" value="Genomic_DNA"/>
</dbReference>
<evidence type="ECO:0000256" key="9">
    <source>
        <dbReference type="RuleBase" id="RU363036"/>
    </source>
</evidence>
<dbReference type="GO" id="GO:0006436">
    <property type="term" value="P:tryptophanyl-tRNA aminoacylation"/>
    <property type="evidence" value="ECO:0007669"/>
    <property type="project" value="UniProtKB-UniRule"/>
</dbReference>
<dbReference type="GO" id="GO:0004830">
    <property type="term" value="F:tryptophan-tRNA ligase activity"/>
    <property type="evidence" value="ECO:0007669"/>
    <property type="project" value="UniProtKB-UniRule"/>
</dbReference>
<feature type="binding site" evidence="8">
    <location>
        <position position="191"/>
    </location>
    <ligand>
        <name>ATP</name>
        <dbReference type="ChEBI" id="CHEBI:30616"/>
    </ligand>
</feature>
<gene>
    <name evidence="8" type="primary">trpS</name>
    <name evidence="10" type="ORF">CM1_00715</name>
</gene>
<dbReference type="InterPro" id="IPR002305">
    <property type="entry name" value="aa-tRNA-synth_Ic"/>
</dbReference>
<dbReference type="AlphaFoldDB" id="A0ABC7ZIV3"/>
<dbReference type="Gene3D" id="3.40.50.620">
    <property type="entry name" value="HUPs"/>
    <property type="match status" value="1"/>
</dbReference>
<evidence type="ECO:0000256" key="8">
    <source>
        <dbReference type="HAMAP-Rule" id="MF_00140"/>
    </source>
</evidence>
<sequence length="347" mass="39358">MIKRTITGIQASGRQHLGNFLGVMQGLKQLQSQYQLFLFVADLHAITVDFEPTMLKDNNLQLVKTLLALGLDYGKVNLFLQSDLMEHTMLGYLMLTQSNLGELQRMTQFKTKKLAQKRNSNNTITIPTGLLTYPVLMAADILLYQPDIVPVGNDQKQHLELTNDLAKRVAKKFKLKLKLPVFIENKDTNRIMDLSNPLKKMSKSNPDQNGVIYLDDSKETIIKKVRKATTDSFNKIRFAKKTQPGVTNLLVILTALLKEEVNHNLSKKIGSDLVKYYQNKSYLDLKNDLSSAVINVIESLKFKKAQITDEMVLKVLNDGKNQAKKVADETLKMFYKAFGLTSNQLFD</sequence>
<keyword evidence="6 8" id="KW-0030">Aminoacyl-tRNA synthetase</keyword>
<comment type="subcellular location">
    <subcellularLocation>
        <location evidence="8">Cytoplasm</location>
    </subcellularLocation>
</comment>
<evidence type="ECO:0000256" key="7">
    <source>
        <dbReference type="ARBA" id="ARBA00049929"/>
    </source>
</evidence>
<evidence type="ECO:0000256" key="6">
    <source>
        <dbReference type="ARBA" id="ARBA00023146"/>
    </source>
</evidence>
<protein>
    <recommendedName>
        <fullName evidence="8">Tryptophan--tRNA ligase</fullName>
        <ecNumber evidence="8">6.1.1.2</ecNumber>
    </recommendedName>
    <alternativeName>
        <fullName evidence="8">Tryptophanyl-tRNA synthetase</fullName>
        <shortName evidence="8">TrpRS</shortName>
    </alternativeName>
</protein>
<dbReference type="NCBIfam" id="TIGR00233">
    <property type="entry name" value="trpS"/>
    <property type="match status" value="1"/>
</dbReference>
<evidence type="ECO:0000256" key="4">
    <source>
        <dbReference type="ARBA" id="ARBA00022840"/>
    </source>
</evidence>
<dbReference type="Proteomes" id="UP000005254">
    <property type="component" value="Chromosome"/>
</dbReference>
<comment type="similarity">
    <text evidence="1 8 9">Belongs to the class-I aminoacyl-tRNA synthetase family.</text>
</comment>
<feature type="binding site" evidence="8">
    <location>
        <position position="140"/>
    </location>
    <ligand>
        <name>L-tryptophan</name>
        <dbReference type="ChEBI" id="CHEBI:57912"/>
    </ligand>
</feature>
<feature type="binding site" evidence="8">
    <location>
        <begin position="18"/>
        <end position="19"/>
    </location>
    <ligand>
        <name>ATP</name>
        <dbReference type="ChEBI" id="CHEBI:30616"/>
    </ligand>
</feature>
<evidence type="ECO:0000256" key="3">
    <source>
        <dbReference type="ARBA" id="ARBA00022741"/>
    </source>
</evidence>
<dbReference type="GO" id="GO:0005737">
    <property type="term" value="C:cytoplasm"/>
    <property type="evidence" value="ECO:0007669"/>
    <property type="project" value="UniProtKB-SubCell"/>
</dbReference>
<evidence type="ECO:0000256" key="5">
    <source>
        <dbReference type="ARBA" id="ARBA00022917"/>
    </source>
</evidence>
<dbReference type="PANTHER" id="PTHR43766">
    <property type="entry name" value="TRYPTOPHAN--TRNA LIGASE, MITOCHONDRIAL"/>
    <property type="match status" value="1"/>
</dbReference>
<dbReference type="InterPro" id="IPR024109">
    <property type="entry name" value="Trp-tRNA-ligase_bac-type"/>
</dbReference>
<dbReference type="CDD" id="cd00806">
    <property type="entry name" value="TrpRS_core"/>
    <property type="match status" value="1"/>
</dbReference>
<reference evidence="10 11" key="1">
    <citation type="journal article" date="2012" name="J. Bacteriol.">
        <title>Draft Genome Sequences of Four Axenic Mycoplasma genitalium Strains Isolated from Denmark, Japan, and Australia.</title>
        <authorList>
            <person name="McGowin C.L."/>
            <person name="Ma L."/>
            <person name="Jensen J.S."/>
            <person name="Mancuso M.M."/>
            <person name="Hamasuna R."/>
            <person name="Adegboye D."/>
            <person name="Martin D.H."/>
        </authorList>
    </citation>
    <scope>NUCLEOTIDE SEQUENCE [LARGE SCALE GENOMIC DNA]</scope>
    <source>
        <strain evidence="10 11">M6320</strain>
    </source>
</reference>
<dbReference type="InterPro" id="IPR002306">
    <property type="entry name" value="Trp-tRNA-ligase"/>
</dbReference>
<comment type="catalytic activity">
    <reaction evidence="7 8">
        <text>tRNA(Trp) + L-tryptophan + ATP = L-tryptophyl-tRNA(Trp) + AMP + diphosphate + H(+)</text>
        <dbReference type="Rhea" id="RHEA:24080"/>
        <dbReference type="Rhea" id="RHEA-COMP:9671"/>
        <dbReference type="Rhea" id="RHEA-COMP:9705"/>
        <dbReference type="ChEBI" id="CHEBI:15378"/>
        <dbReference type="ChEBI" id="CHEBI:30616"/>
        <dbReference type="ChEBI" id="CHEBI:33019"/>
        <dbReference type="ChEBI" id="CHEBI:57912"/>
        <dbReference type="ChEBI" id="CHEBI:78442"/>
        <dbReference type="ChEBI" id="CHEBI:78535"/>
        <dbReference type="ChEBI" id="CHEBI:456215"/>
        <dbReference type="EC" id="6.1.1.2"/>
    </reaction>
</comment>
<dbReference type="SUPFAM" id="SSF52374">
    <property type="entry name" value="Nucleotidylyl transferase"/>
    <property type="match status" value="1"/>
</dbReference>
<evidence type="ECO:0000313" key="10">
    <source>
        <dbReference type="EMBL" id="AFQ03933.1"/>
    </source>
</evidence>
<feature type="binding site" evidence="8">
    <location>
        <begin position="200"/>
        <end position="204"/>
    </location>
    <ligand>
        <name>ATP</name>
        <dbReference type="ChEBI" id="CHEBI:30616"/>
    </ligand>
</feature>
<accession>A0ABC7ZIV3</accession>
<dbReference type="EC" id="6.1.1.2" evidence="8"/>
<organism evidence="10 11">
    <name type="scientific">Mycoplasmoides genitalium M6320</name>
    <dbReference type="NCBI Taxonomy" id="662945"/>
    <lineage>
        <taxon>Bacteria</taxon>
        <taxon>Bacillati</taxon>
        <taxon>Mycoplasmatota</taxon>
        <taxon>Mycoplasmoidales</taxon>
        <taxon>Mycoplasmoidaceae</taxon>
        <taxon>Mycoplasmoides</taxon>
    </lineage>
</organism>
<feature type="binding site" evidence="8">
    <location>
        <begin position="10"/>
        <end position="12"/>
    </location>
    <ligand>
        <name>ATP</name>
        <dbReference type="ChEBI" id="CHEBI:30616"/>
    </ligand>
</feature>
<dbReference type="PANTHER" id="PTHR43766:SF1">
    <property type="entry name" value="TRYPTOPHAN--TRNA LIGASE, MITOCHONDRIAL"/>
    <property type="match status" value="1"/>
</dbReference>
<evidence type="ECO:0000256" key="2">
    <source>
        <dbReference type="ARBA" id="ARBA00022598"/>
    </source>
</evidence>
<dbReference type="HAMAP" id="MF_00140_B">
    <property type="entry name" value="Trp_tRNA_synth_B"/>
    <property type="match status" value="1"/>
</dbReference>
<dbReference type="InterPro" id="IPR014729">
    <property type="entry name" value="Rossmann-like_a/b/a_fold"/>
</dbReference>